<dbReference type="EMBL" id="JAOTOJ010000002">
    <property type="protein sequence ID" value="KAK9406685.1"/>
    <property type="molecule type" value="Genomic_DNA"/>
</dbReference>
<keyword evidence="3" id="KW-0206">Cytoskeleton</keyword>
<dbReference type="GO" id="GO:0005819">
    <property type="term" value="C:spindle"/>
    <property type="evidence" value="ECO:0007669"/>
    <property type="project" value="UniProtKB-SubCell"/>
</dbReference>
<evidence type="ECO:0000313" key="8">
    <source>
        <dbReference type="Proteomes" id="UP001474421"/>
    </source>
</evidence>
<evidence type="ECO:0000259" key="6">
    <source>
        <dbReference type="Pfam" id="PF15908"/>
    </source>
</evidence>
<comment type="caution">
    <text evidence="7">The sequence shown here is derived from an EMBL/GenBank/DDBJ whole genome shotgun (WGS) entry which is preliminary data.</text>
</comment>
<dbReference type="GO" id="GO:0005540">
    <property type="term" value="F:hyaluronic acid binding"/>
    <property type="evidence" value="ECO:0007669"/>
    <property type="project" value="InterPro"/>
</dbReference>
<reference evidence="7 8" key="1">
    <citation type="journal article" date="2024" name="Proc. Natl. Acad. Sci. U.S.A.">
        <title>The genetic regulatory architecture and epigenomic basis for age-related changes in rattlesnake venom.</title>
        <authorList>
            <person name="Hogan M.P."/>
            <person name="Holding M.L."/>
            <person name="Nystrom G.S."/>
            <person name="Colston T.J."/>
            <person name="Bartlett D.A."/>
            <person name="Mason A.J."/>
            <person name="Ellsworth S.A."/>
            <person name="Rautsaw R.M."/>
            <person name="Lawrence K.C."/>
            <person name="Strickland J.L."/>
            <person name="He B."/>
            <person name="Fraser P."/>
            <person name="Margres M.J."/>
            <person name="Gilbert D.M."/>
            <person name="Gibbs H.L."/>
            <person name="Parkinson C.L."/>
            <person name="Rokyta D.R."/>
        </authorList>
    </citation>
    <scope>NUCLEOTIDE SEQUENCE [LARGE SCALE GENOMIC DNA]</scope>
    <source>
        <strain evidence="7">DRR0105</strain>
    </source>
</reference>
<name>A0AAW1BX79_CROAD</name>
<feature type="coiled-coil region" evidence="4">
    <location>
        <begin position="329"/>
        <end position="685"/>
    </location>
</feature>
<evidence type="ECO:0000256" key="3">
    <source>
        <dbReference type="ARBA" id="ARBA00023212"/>
    </source>
</evidence>
<dbReference type="GO" id="GO:0016020">
    <property type="term" value="C:membrane"/>
    <property type="evidence" value="ECO:0007669"/>
    <property type="project" value="TreeGrafter"/>
</dbReference>
<evidence type="ECO:0000256" key="2">
    <source>
        <dbReference type="ARBA" id="ARBA00022490"/>
    </source>
</evidence>
<dbReference type="Pfam" id="PF15905">
    <property type="entry name" value="HMMR_N"/>
    <property type="match status" value="1"/>
</dbReference>
<protein>
    <submittedName>
        <fullName evidence="7">Hyaluronan mediated motility receptor</fullName>
    </submittedName>
</protein>
<organism evidence="7 8">
    <name type="scientific">Crotalus adamanteus</name>
    <name type="common">Eastern diamondback rattlesnake</name>
    <dbReference type="NCBI Taxonomy" id="8729"/>
    <lineage>
        <taxon>Eukaryota</taxon>
        <taxon>Metazoa</taxon>
        <taxon>Chordata</taxon>
        <taxon>Craniata</taxon>
        <taxon>Vertebrata</taxon>
        <taxon>Euteleostomi</taxon>
        <taxon>Lepidosauria</taxon>
        <taxon>Squamata</taxon>
        <taxon>Bifurcata</taxon>
        <taxon>Unidentata</taxon>
        <taxon>Episquamata</taxon>
        <taxon>Toxicofera</taxon>
        <taxon>Serpentes</taxon>
        <taxon>Colubroidea</taxon>
        <taxon>Viperidae</taxon>
        <taxon>Crotalinae</taxon>
        <taxon>Crotalus</taxon>
    </lineage>
</organism>
<dbReference type="PANTHER" id="PTHR18956">
    <property type="entry name" value="HYALURONAN MEDIATED MOTILITY RECEPTOR"/>
    <property type="match status" value="1"/>
</dbReference>
<sequence length="735" mass="85029">MRLCAADARPISSPVFGTIPAPIKRFNEAPTCAPPPGSYDIKTSDPSKGPVSFEKSHRFKMQMEEVGVQPNPSNMKPIPSPASTKKLPSLSSRPKNPGIKPDKSLIAIKELKKQKELEKEIRILIGKRAHQDKRLQALEEDLAKSESKLSAAVREKNTLLANVASLEKQLLELRKSNDLLKTKCLEDETQKKMHNLYLELMKLRNKMNSKKMVPVKNGGMEIKLNEVQGTMEEKLAQPEELTETETPTEKKYDLERLLECIVELGNVAEQVNDKYKLHIVKLQEIIESKNKDIETLESTLHLKETILSTQTEELNGKSKILEEQKEKCFHEYEEKERVMNAEIQCLKEKLSIEEQEHQKQKKIFKETSADMHQKLLNFQEELAKEREILEIELKEAMDELDKLHTKEAKVEKLLKGLEQDNASQNEELSQLEAKLQRKSAELEELAASHKSTIEKLQEKYNQLQFKFGESTTEFENYKVCMAEEITCLKQDKVILEERLTEMNRAVQNVTHEMQEEQHAKDQAKEDYTRMLLDSQTKIALKDAEIERIKESSTMQIANLQAKLEQQSEELNKKLETERKTITEKIGADYKKNIKTWRVLYEDLYNKVKPFQQQLDAYEAEKNALLNEHGATQEELNKISDAYAKLLGHQNQKQKIKHVMKLKEENTQLKQELLKLRSQVTKEKQTRGELQDQINEIQGIKRFDPSKAFQHPSKENVAPKTPFKESNRNKNQPVLH</sequence>
<keyword evidence="8" id="KW-1185">Reference proteome</keyword>
<gene>
    <name evidence="7" type="ORF">NXF25_005459</name>
</gene>
<dbReference type="Proteomes" id="UP001474421">
    <property type="component" value="Unassembled WGS sequence"/>
</dbReference>
<accession>A0AAW1BX79</accession>
<evidence type="ECO:0000313" key="7">
    <source>
        <dbReference type="EMBL" id="KAK9406685.1"/>
    </source>
</evidence>
<evidence type="ECO:0000256" key="4">
    <source>
        <dbReference type="SAM" id="Coils"/>
    </source>
</evidence>
<dbReference type="InterPro" id="IPR031794">
    <property type="entry name" value="HMMR_C"/>
</dbReference>
<keyword evidence="4" id="KW-0175">Coiled coil</keyword>
<feature type="region of interest" description="Disordered" evidence="5">
    <location>
        <begin position="28"/>
        <end position="101"/>
    </location>
</feature>
<dbReference type="Pfam" id="PF15908">
    <property type="entry name" value="HMMR_C"/>
    <property type="match status" value="1"/>
</dbReference>
<feature type="coiled-coil region" evidence="4">
    <location>
        <begin position="128"/>
        <end position="206"/>
    </location>
</feature>
<proteinExistence type="predicted"/>
<keyword evidence="2" id="KW-0963">Cytoplasm</keyword>
<keyword evidence="7" id="KW-0675">Receptor</keyword>
<dbReference type="InterPro" id="IPR026203">
    <property type="entry name" value="IHABP"/>
</dbReference>
<feature type="region of interest" description="Disordered" evidence="5">
    <location>
        <begin position="693"/>
        <end position="735"/>
    </location>
</feature>
<comment type="subcellular location">
    <subcellularLocation>
        <location evidence="1">Cytoplasm</location>
        <location evidence="1">Cytoskeleton</location>
        <location evidence="1">Spindle</location>
    </subcellularLocation>
</comment>
<dbReference type="AlphaFoldDB" id="A0AAW1BX79"/>
<evidence type="ECO:0000256" key="5">
    <source>
        <dbReference type="SAM" id="MobiDB-lite"/>
    </source>
</evidence>
<evidence type="ECO:0000256" key="1">
    <source>
        <dbReference type="ARBA" id="ARBA00004186"/>
    </source>
</evidence>
<feature type="domain" description="Hyaluronan-mediated motility receptor C-terminal" evidence="6">
    <location>
        <begin position="573"/>
        <end position="724"/>
    </location>
</feature>
<dbReference type="PANTHER" id="PTHR18956:SF6">
    <property type="entry name" value="HYALURONAN MEDIATED MOTILITY RECEPTOR"/>
    <property type="match status" value="1"/>
</dbReference>